<keyword evidence="7" id="KW-0067">ATP-binding</keyword>
<reference evidence="14" key="1">
    <citation type="journal article" date="2019" name="Int. J. Syst. Evol. Microbiol.">
        <title>The Global Catalogue of Microorganisms (GCM) 10K type strain sequencing project: providing services to taxonomists for standard genome sequencing and annotation.</title>
        <authorList>
            <consortium name="The Broad Institute Genomics Platform"/>
            <consortium name="The Broad Institute Genome Sequencing Center for Infectious Disease"/>
            <person name="Wu L."/>
            <person name="Ma J."/>
        </authorList>
    </citation>
    <scope>NUCLEOTIDE SEQUENCE [LARGE SCALE GENOMIC DNA]</scope>
    <source>
        <strain evidence="14">2902at01</strain>
    </source>
</reference>
<evidence type="ECO:0000313" key="13">
    <source>
        <dbReference type="EMBL" id="MFC4110834.1"/>
    </source>
</evidence>
<evidence type="ECO:0000256" key="3">
    <source>
        <dbReference type="ARBA" id="ARBA00022553"/>
    </source>
</evidence>
<keyword evidence="5" id="KW-0547">Nucleotide-binding</keyword>
<dbReference type="InterPro" id="IPR011712">
    <property type="entry name" value="Sig_transdc_His_kin_sub3_dim/P"/>
</dbReference>
<comment type="caution">
    <text evidence="13">The sequence shown here is derived from an EMBL/GenBank/DDBJ whole genome shotgun (WGS) entry which is preliminary data.</text>
</comment>
<keyword evidence="14" id="KW-1185">Reference proteome</keyword>
<keyword evidence="8" id="KW-0902">Two-component regulatory system</keyword>
<keyword evidence="10" id="KW-1133">Transmembrane helix</keyword>
<feature type="compositionally biased region" description="Low complexity" evidence="9">
    <location>
        <begin position="335"/>
        <end position="344"/>
    </location>
</feature>
<protein>
    <recommendedName>
        <fullName evidence="2">histidine kinase</fullName>
        <ecNumber evidence="2">2.7.13.3</ecNumber>
    </recommendedName>
</protein>
<sequence>MRLSYRDAWPAIAAGVALTAAGVPALAVALGGDLTWAGVGALTATLTVLLLAAPRWPLAVLLTSVGVTVGYRTAHLADVGWVWPATAAFVAAVLVRPAWACLVGAVTLAFAANWEWTVDGHPAAWVAGHLGAETLWLVAVLSAATAVRDQRRWRTEAAARHLAALREAEADAARRRAEERVRIARELHDLVSHTLAVVGVHLNVALDALDVAPDETRAALHLAQRVRGGAMADLNALLAVLRDENATDVRPPVARLDTLTDMVQRVRASGLAVTLHETGDRQVVSGPVALAVCRIVQESLTNAVRHAAGSRAEVVLRYGPDRVEVTIHDDGGDASGPAAGAAGDTRGGDPGGAGHGIAGMRERAAALGGRLTAGPVEAGGFAVHAVLPVTGPPR</sequence>
<dbReference type="SUPFAM" id="SSF55874">
    <property type="entry name" value="ATPase domain of HSP90 chaperone/DNA topoisomerase II/histidine kinase"/>
    <property type="match status" value="1"/>
</dbReference>
<dbReference type="GO" id="GO:0016301">
    <property type="term" value="F:kinase activity"/>
    <property type="evidence" value="ECO:0007669"/>
    <property type="project" value="UniProtKB-KW"/>
</dbReference>
<accession>A0ABV8KY59</accession>
<evidence type="ECO:0000259" key="11">
    <source>
        <dbReference type="Pfam" id="PF02518"/>
    </source>
</evidence>
<dbReference type="EMBL" id="JBHSBN010000067">
    <property type="protein sequence ID" value="MFC4110834.1"/>
    <property type="molecule type" value="Genomic_DNA"/>
</dbReference>
<evidence type="ECO:0000256" key="4">
    <source>
        <dbReference type="ARBA" id="ARBA00022679"/>
    </source>
</evidence>
<dbReference type="InterPro" id="IPR036890">
    <property type="entry name" value="HATPase_C_sf"/>
</dbReference>
<keyword evidence="10" id="KW-0472">Membrane</keyword>
<dbReference type="RefSeq" id="WP_377553635.1">
    <property type="nucleotide sequence ID" value="NZ_JBHSBN010000067.1"/>
</dbReference>
<keyword evidence="10" id="KW-0812">Transmembrane</keyword>
<evidence type="ECO:0000256" key="10">
    <source>
        <dbReference type="SAM" id="Phobius"/>
    </source>
</evidence>
<dbReference type="EC" id="2.7.13.3" evidence="2"/>
<feature type="domain" description="Signal transduction histidine kinase subgroup 3 dimerisation and phosphoacceptor" evidence="12">
    <location>
        <begin position="179"/>
        <end position="244"/>
    </location>
</feature>
<evidence type="ECO:0000256" key="9">
    <source>
        <dbReference type="SAM" id="MobiDB-lite"/>
    </source>
</evidence>
<organism evidence="13 14">
    <name type="scientific">Micromonospora zhanjiangensis</name>
    <dbReference type="NCBI Taxonomy" id="1522057"/>
    <lineage>
        <taxon>Bacteria</taxon>
        <taxon>Bacillati</taxon>
        <taxon>Actinomycetota</taxon>
        <taxon>Actinomycetes</taxon>
        <taxon>Micromonosporales</taxon>
        <taxon>Micromonosporaceae</taxon>
        <taxon>Micromonospora</taxon>
    </lineage>
</organism>
<feature type="compositionally biased region" description="Gly residues" evidence="9">
    <location>
        <begin position="348"/>
        <end position="357"/>
    </location>
</feature>
<dbReference type="Gene3D" id="3.30.565.10">
    <property type="entry name" value="Histidine kinase-like ATPase, C-terminal domain"/>
    <property type="match status" value="1"/>
</dbReference>
<dbReference type="InterPro" id="IPR003594">
    <property type="entry name" value="HATPase_dom"/>
</dbReference>
<evidence type="ECO:0000256" key="1">
    <source>
        <dbReference type="ARBA" id="ARBA00000085"/>
    </source>
</evidence>
<evidence type="ECO:0000256" key="7">
    <source>
        <dbReference type="ARBA" id="ARBA00022840"/>
    </source>
</evidence>
<dbReference type="Pfam" id="PF02518">
    <property type="entry name" value="HATPase_c"/>
    <property type="match status" value="1"/>
</dbReference>
<feature type="transmembrane region" description="Helical" evidence="10">
    <location>
        <begin position="123"/>
        <end position="144"/>
    </location>
</feature>
<comment type="catalytic activity">
    <reaction evidence="1">
        <text>ATP + protein L-histidine = ADP + protein N-phospho-L-histidine.</text>
        <dbReference type="EC" id="2.7.13.3"/>
    </reaction>
</comment>
<keyword evidence="6 13" id="KW-0418">Kinase</keyword>
<feature type="region of interest" description="Disordered" evidence="9">
    <location>
        <begin position="327"/>
        <end position="357"/>
    </location>
</feature>
<name>A0ABV8KY59_9ACTN</name>
<dbReference type="InterPro" id="IPR050482">
    <property type="entry name" value="Sensor_HK_TwoCompSys"/>
</dbReference>
<gene>
    <name evidence="13" type="ORF">ACFOX0_33610</name>
</gene>
<feature type="transmembrane region" description="Helical" evidence="10">
    <location>
        <begin position="81"/>
        <end position="111"/>
    </location>
</feature>
<dbReference type="Gene3D" id="1.20.5.1930">
    <property type="match status" value="1"/>
</dbReference>
<proteinExistence type="predicted"/>
<evidence type="ECO:0000313" key="14">
    <source>
        <dbReference type="Proteomes" id="UP001595868"/>
    </source>
</evidence>
<dbReference type="Pfam" id="PF07730">
    <property type="entry name" value="HisKA_3"/>
    <property type="match status" value="1"/>
</dbReference>
<dbReference type="Proteomes" id="UP001595868">
    <property type="component" value="Unassembled WGS sequence"/>
</dbReference>
<keyword evidence="4" id="KW-0808">Transferase</keyword>
<keyword evidence="3" id="KW-0597">Phosphoprotein</keyword>
<dbReference type="PANTHER" id="PTHR24421">
    <property type="entry name" value="NITRATE/NITRITE SENSOR PROTEIN NARX-RELATED"/>
    <property type="match status" value="1"/>
</dbReference>
<evidence type="ECO:0000256" key="5">
    <source>
        <dbReference type="ARBA" id="ARBA00022741"/>
    </source>
</evidence>
<feature type="transmembrane region" description="Helical" evidence="10">
    <location>
        <begin position="39"/>
        <end position="69"/>
    </location>
</feature>
<dbReference type="PANTHER" id="PTHR24421:SF10">
    <property type="entry name" value="NITRATE_NITRITE SENSOR PROTEIN NARQ"/>
    <property type="match status" value="1"/>
</dbReference>
<feature type="domain" description="Histidine kinase/HSP90-like ATPase" evidence="11">
    <location>
        <begin position="291"/>
        <end position="390"/>
    </location>
</feature>
<evidence type="ECO:0000256" key="8">
    <source>
        <dbReference type="ARBA" id="ARBA00023012"/>
    </source>
</evidence>
<dbReference type="CDD" id="cd16917">
    <property type="entry name" value="HATPase_UhpB-NarQ-NarX-like"/>
    <property type="match status" value="1"/>
</dbReference>
<evidence type="ECO:0000256" key="6">
    <source>
        <dbReference type="ARBA" id="ARBA00022777"/>
    </source>
</evidence>
<evidence type="ECO:0000256" key="2">
    <source>
        <dbReference type="ARBA" id="ARBA00012438"/>
    </source>
</evidence>
<evidence type="ECO:0000259" key="12">
    <source>
        <dbReference type="Pfam" id="PF07730"/>
    </source>
</evidence>